<gene>
    <name evidence="8" type="ORF">RG47T_1323</name>
</gene>
<evidence type="ECO:0000313" key="9">
    <source>
        <dbReference type="Proteomes" id="UP000186720"/>
    </source>
</evidence>
<dbReference type="Proteomes" id="UP000186720">
    <property type="component" value="Unassembled WGS sequence"/>
</dbReference>
<dbReference type="Pfam" id="PF03422">
    <property type="entry name" value="CBM_6"/>
    <property type="match status" value="1"/>
</dbReference>
<dbReference type="InterPro" id="IPR023296">
    <property type="entry name" value="Glyco_hydro_beta-prop_sf"/>
</dbReference>
<dbReference type="InterPro" id="IPR005084">
    <property type="entry name" value="CBM6"/>
</dbReference>
<dbReference type="Gene3D" id="2.60.120.260">
    <property type="entry name" value="Galactose-binding domain-like"/>
    <property type="match status" value="1"/>
</dbReference>
<sequence>MRNLYYIFFTSAALLSLYTFPVTGQSRKDSSAYYNQVSTYVNPILPGDHPDPTLLKVGDDFYHCGSSFHFNPYLPIYHSKDLVHWEIISRVVFPGNAGFITDRPSAGIWQGAITYFYGSYWIYFSANGQWFSKAPSPKGPWTKPVQLQTNPQTGPLGYDNSIFVDDDGKPYMVIKNGQKVNRLQALGKDGQLTDTVINLDWINAKLQYSWAEGPVMCKRNGYYYYFPAGDVSGGQYVLSSSALTGDSTKWVRLGNFFKPITDPDARFRRPNHIAAPVQLADGSWWTIGQSYEIAGRDDWSGTGRQTSLYPVSWEGNRPWGMAPVSTPIKTPGLPRSGISWRSVNSDSFNTDSLGLWWHFLNRKAPANYSLIARKGWLRLIPTNERTHILQKETDHYYAAVTKVDLNAADSAHKAGLYLTNGNQQVFVQLYSGYNNGKKIVFKMDTAVREIPNTFGNVVWLKLQRIEHSLTAYCSADGEQWISLGASINSVALDKVQPNYNSWVGTSIGLFAEGKPADFDFFVCKDGFTAMPAQGYSNYYGIAKTKNRGEQAVTNTSLNGGWFMISGVDLGIEKKASKVEILALAAKDSKIEIWLDDLKGGRKIATIPVSKTAGSNWKTFTADLKEISGHHDLFIKFPAGSMQSTFVKSIRFTH</sequence>
<keyword evidence="2" id="KW-0378">Hydrolase</keyword>
<accession>A0A1Q5ZVS6</accession>
<dbReference type="SUPFAM" id="SSF49899">
    <property type="entry name" value="Concanavalin A-like lectins/glucanases"/>
    <property type="match status" value="1"/>
</dbReference>
<dbReference type="CDD" id="cd04084">
    <property type="entry name" value="CBM6_xylanase-like"/>
    <property type="match status" value="1"/>
</dbReference>
<dbReference type="InterPro" id="IPR006710">
    <property type="entry name" value="Glyco_hydro_43"/>
</dbReference>
<dbReference type="Pfam" id="PF04616">
    <property type="entry name" value="Glyco_hydro_43"/>
    <property type="match status" value="1"/>
</dbReference>
<feature type="domain" description="Beta-xylosidase C-terminal Concanavalin A-like" evidence="7">
    <location>
        <begin position="345"/>
        <end position="522"/>
    </location>
</feature>
<dbReference type="InterPro" id="IPR008979">
    <property type="entry name" value="Galactose-bd-like_sf"/>
</dbReference>
<dbReference type="PANTHER" id="PTHR42812:SF14">
    <property type="entry name" value="SECRETED PROTEIN"/>
    <property type="match status" value="1"/>
</dbReference>
<comment type="caution">
    <text evidence="8">The sequence shown here is derived from an EMBL/GenBank/DDBJ whole genome shotgun (WGS) entry which is preliminary data.</text>
</comment>
<protein>
    <recommendedName>
        <fullName evidence="10">CBM6 domain-containing protein</fullName>
    </recommendedName>
</protein>
<dbReference type="OrthoDB" id="9801455at2"/>
<evidence type="ECO:0000256" key="2">
    <source>
        <dbReference type="ARBA" id="ARBA00022801"/>
    </source>
</evidence>
<evidence type="ECO:0000256" key="1">
    <source>
        <dbReference type="ARBA" id="ARBA00009865"/>
    </source>
</evidence>
<dbReference type="Gene3D" id="2.115.10.20">
    <property type="entry name" value="Glycosyl hydrolase domain, family 43"/>
    <property type="match status" value="1"/>
</dbReference>
<dbReference type="SUPFAM" id="SSF75005">
    <property type="entry name" value="Arabinanase/levansucrase/invertase"/>
    <property type="match status" value="1"/>
</dbReference>
<evidence type="ECO:0000256" key="3">
    <source>
        <dbReference type="ARBA" id="ARBA00023295"/>
    </source>
</evidence>
<dbReference type="Gene3D" id="2.60.120.200">
    <property type="match status" value="1"/>
</dbReference>
<dbReference type="RefSeq" id="WP_074488653.1">
    <property type="nucleotide sequence ID" value="NZ_FPAM01000002.1"/>
</dbReference>
<evidence type="ECO:0000256" key="4">
    <source>
        <dbReference type="PIRSR" id="PIRSR606710-1"/>
    </source>
</evidence>
<dbReference type="GO" id="GO:0005975">
    <property type="term" value="P:carbohydrate metabolic process"/>
    <property type="evidence" value="ECO:0007669"/>
    <property type="project" value="InterPro"/>
</dbReference>
<dbReference type="InterPro" id="IPR013320">
    <property type="entry name" value="ConA-like_dom_sf"/>
</dbReference>
<evidence type="ECO:0000256" key="5">
    <source>
        <dbReference type="PIRSR" id="PIRSR606710-2"/>
    </source>
</evidence>
<dbReference type="STRING" id="1302689.RG47T_1323"/>
<name>A0A1Q5ZVS6_9SPHI</name>
<proteinExistence type="inferred from homology"/>
<dbReference type="SUPFAM" id="SSF49785">
    <property type="entry name" value="Galactose-binding domain-like"/>
    <property type="match status" value="1"/>
</dbReference>
<comment type="similarity">
    <text evidence="1">Belongs to the glycosyl hydrolase 43 family.</text>
</comment>
<dbReference type="GO" id="GO:0004553">
    <property type="term" value="F:hydrolase activity, hydrolyzing O-glycosyl compounds"/>
    <property type="evidence" value="ECO:0007669"/>
    <property type="project" value="InterPro"/>
</dbReference>
<dbReference type="EMBL" id="MPPL01000001">
    <property type="protein sequence ID" value="OKS85877.1"/>
    <property type="molecule type" value="Genomic_DNA"/>
</dbReference>
<keyword evidence="9" id="KW-1185">Reference proteome</keyword>
<evidence type="ECO:0008006" key="10">
    <source>
        <dbReference type="Google" id="ProtNLM"/>
    </source>
</evidence>
<feature type="active site" description="Proton donor" evidence="4">
    <location>
        <position position="212"/>
    </location>
</feature>
<dbReference type="PANTHER" id="PTHR42812">
    <property type="entry name" value="BETA-XYLOSIDASE"/>
    <property type="match status" value="1"/>
</dbReference>
<dbReference type="InterPro" id="IPR051795">
    <property type="entry name" value="Glycosyl_Hydrlase_43"/>
</dbReference>
<reference evidence="8 9" key="1">
    <citation type="submission" date="2016-11" db="EMBL/GenBank/DDBJ databases">
        <title>Whole Genome Sequencing of Mucilaginibacter polytrichastri RG4-7(T) isolated from the moss sample.</title>
        <authorList>
            <person name="Li Y."/>
        </authorList>
    </citation>
    <scope>NUCLEOTIDE SEQUENCE [LARGE SCALE GENOMIC DNA]</scope>
    <source>
        <strain evidence="8 9">RG4-7</strain>
    </source>
</reference>
<evidence type="ECO:0000313" key="8">
    <source>
        <dbReference type="EMBL" id="OKS85877.1"/>
    </source>
</evidence>
<dbReference type="GO" id="GO:0030246">
    <property type="term" value="F:carbohydrate binding"/>
    <property type="evidence" value="ECO:0007669"/>
    <property type="project" value="InterPro"/>
</dbReference>
<evidence type="ECO:0000259" key="6">
    <source>
        <dbReference type="Pfam" id="PF03422"/>
    </source>
</evidence>
<dbReference type="Pfam" id="PF17851">
    <property type="entry name" value="GH43_C2"/>
    <property type="match status" value="1"/>
</dbReference>
<feature type="domain" description="CBM6" evidence="6">
    <location>
        <begin position="541"/>
        <end position="652"/>
    </location>
</feature>
<feature type="site" description="Important for catalytic activity, responsible for pKa modulation of the active site Glu and correct orientation of both the proton donor and substrate" evidence="5">
    <location>
        <position position="159"/>
    </location>
</feature>
<dbReference type="AlphaFoldDB" id="A0A1Q5ZVS6"/>
<keyword evidence="3" id="KW-0326">Glycosidase</keyword>
<feature type="active site" description="Proton acceptor" evidence="4">
    <location>
        <position position="51"/>
    </location>
</feature>
<organism evidence="8 9">
    <name type="scientific">Mucilaginibacter polytrichastri</name>
    <dbReference type="NCBI Taxonomy" id="1302689"/>
    <lineage>
        <taxon>Bacteria</taxon>
        <taxon>Pseudomonadati</taxon>
        <taxon>Bacteroidota</taxon>
        <taxon>Sphingobacteriia</taxon>
        <taxon>Sphingobacteriales</taxon>
        <taxon>Sphingobacteriaceae</taxon>
        <taxon>Mucilaginibacter</taxon>
    </lineage>
</organism>
<dbReference type="InterPro" id="IPR041542">
    <property type="entry name" value="GH43_C2"/>
</dbReference>
<evidence type="ECO:0000259" key="7">
    <source>
        <dbReference type="Pfam" id="PF17851"/>
    </source>
</evidence>